<accession>A0A9D3Y864</accession>
<comment type="caution">
    <text evidence="1">The sequence shown here is derived from an EMBL/GenBank/DDBJ whole genome shotgun (WGS) entry which is preliminary data.</text>
</comment>
<reference evidence="1" key="1">
    <citation type="journal article" date="2019" name="bioRxiv">
        <title>The Genome of the Zebra Mussel, Dreissena polymorpha: A Resource for Invasive Species Research.</title>
        <authorList>
            <person name="McCartney M.A."/>
            <person name="Auch B."/>
            <person name="Kono T."/>
            <person name="Mallez S."/>
            <person name="Zhang Y."/>
            <person name="Obille A."/>
            <person name="Becker A."/>
            <person name="Abrahante J.E."/>
            <person name="Garbe J."/>
            <person name="Badalamenti J.P."/>
            <person name="Herman A."/>
            <person name="Mangelson H."/>
            <person name="Liachko I."/>
            <person name="Sullivan S."/>
            <person name="Sone E.D."/>
            <person name="Koren S."/>
            <person name="Silverstein K.A.T."/>
            <person name="Beckman K.B."/>
            <person name="Gohl D.M."/>
        </authorList>
    </citation>
    <scope>NUCLEOTIDE SEQUENCE</scope>
    <source>
        <strain evidence="1">Duluth1</strain>
        <tissue evidence="1">Whole animal</tissue>
    </source>
</reference>
<evidence type="ECO:0000313" key="1">
    <source>
        <dbReference type="EMBL" id="KAH3694456.1"/>
    </source>
</evidence>
<protein>
    <submittedName>
        <fullName evidence="1">Uncharacterized protein</fullName>
    </submittedName>
</protein>
<gene>
    <name evidence="1" type="ORF">DPMN_081896</name>
</gene>
<keyword evidence="2" id="KW-1185">Reference proteome</keyword>
<dbReference type="AlphaFoldDB" id="A0A9D3Y864"/>
<dbReference type="Proteomes" id="UP000828390">
    <property type="component" value="Unassembled WGS sequence"/>
</dbReference>
<evidence type="ECO:0000313" key="2">
    <source>
        <dbReference type="Proteomes" id="UP000828390"/>
    </source>
</evidence>
<organism evidence="1 2">
    <name type="scientific">Dreissena polymorpha</name>
    <name type="common">Zebra mussel</name>
    <name type="synonym">Mytilus polymorpha</name>
    <dbReference type="NCBI Taxonomy" id="45954"/>
    <lineage>
        <taxon>Eukaryota</taxon>
        <taxon>Metazoa</taxon>
        <taxon>Spiralia</taxon>
        <taxon>Lophotrochozoa</taxon>
        <taxon>Mollusca</taxon>
        <taxon>Bivalvia</taxon>
        <taxon>Autobranchia</taxon>
        <taxon>Heteroconchia</taxon>
        <taxon>Euheterodonta</taxon>
        <taxon>Imparidentia</taxon>
        <taxon>Neoheterodontei</taxon>
        <taxon>Myida</taxon>
        <taxon>Dreissenoidea</taxon>
        <taxon>Dreissenidae</taxon>
        <taxon>Dreissena</taxon>
    </lineage>
</organism>
<name>A0A9D3Y864_DREPO</name>
<dbReference type="EMBL" id="JAIWYP010000016">
    <property type="protein sequence ID" value="KAH3694456.1"/>
    <property type="molecule type" value="Genomic_DNA"/>
</dbReference>
<proteinExistence type="predicted"/>
<sequence length="65" mass="7000">MPKQSQLSSKGLLKACKCCSDVTDVLVGLVLCIGDAEQSSETFMFKCLYPAFCVNVKRPGLAVVE</sequence>
<reference evidence="1" key="2">
    <citation type="submission" date="2020-11" db="EMBL/GenBank/DDBJ databases">
        <authorList>
            <person name="McCartney M.A."/>
            <person name="Auch B."/>
            <person name="Kono T."/>
            <person name="Mallez S."/>
            <person name="Becker A."/>
            <person name="Gohl D.M."/>
            <person name="Silverstein K.A.T."/>
            <person name="Koren S."/>
            <person name="Bechman K.B."/>
            <person name="Herman A."/>
            <person name="Abrahante J.E."/>
            <person name="Garbe J."/>
        </authorList>
    </citation>
    <scope>NUCLEOTIDE SEQUENCE</scope>
    <source>
        <strain evidence="1">Duluth1</strain>
        <tissue evidence="1">Whole animal</tissue>
    </source>
</reference>